<evidence type="ECO:0000313" key="2">
    <source>
        <dbReference type="Proteomes" id="UP000221080"/>
    </source>
</evidence>
<organism evidence="2 3">
    <name type="scientific">Ictalurus punctatus</name>
    <name type="common">Channel catfish</name>
    <name type="synonym">Silurus punctatus</name>
    <dbReference type="NCBI Taxonomy" id="7998"/>
    <lineage>
        <taxon>Eukaryota</taxon>
        <taxon>Metazoa</taxon>
        <taxon>Chordata</taxon>
        <taxon>Craniata</taxon>
        <taxon>Vertebrata</taxon>
        <taxon>Euteleostomi</taxon>
        <taxon>Actinopterygii</taxon>
        <taxon>Neopterygii</taxon>
        <taxon>Teleostei</taxon>
        <taxon>Ostariophysi</taxon>
        <taxon>Siluriformes</taxon>
        <taxon>Ictaluridae</taxon>
        <taxon>Ictalurus</taxon>
    </lineage>
</organism>
<feature type="compositionally biased region" description="Polar residues" evidence="1">
    <location>
        <begin position="469"/>
        <end position="478"/>
    </location>
</feature>
<dbReference type="OrthoDB" id="2157641at2759"/>
<feature type="compositionally biased region" description="Polar residues" evidence="1">
    <location>
        <begin position="723"/>
        <end position="745"/>
    </location>
</feature>
<name>A0A9F7R429_ICTPU</name>
<feature type="region of interest" description="Disordered" evidence="1">
    <location>
        <begin position="619"/>
        <end position="655"/>
    </location>
</feature>
<proteinExistence type="predicted"/>
<feature type="region of interest" description="Disordered" evidence="1">
    <location>
        <begin position="720"/>
        <end position="745"/>
    </location>
</feature>
<feature type="compositionally biased region" description="Polar residues" evidence="1">
    <location>
        <begin position="569"/>
        <end position="587"/>
    </location>
</feature>
<evidence type="ECO:0000256" key="1">
    <source>
        <dbReference type="SAM" id="MobiDB-lite"/>
    </source>
</evidence>
<feature type="region of interest" description="Disordered" evidence="1">
    <location>
        <begin position="566"/>
        <end position="587"/>
    </location>
</feature>
<dbReference type="PANTHER" id="PTHR10663:SF334">
    <property type="entry name" value="PH AND SEC7 DOMAIN-CONTAINING PROTEIN 1"/>
    <property type="match status" value="1"/>
</dbReference>
<feature type="compositionally biased region" description="Polar residues" evidence="1">
    <location>
        <begin position="619"/>
        <end position="649"/>
    </location>
</feature>
<protein>
    <submittedName>
        <fullName evidence="3">Uncharacterized protein LOC128632741</fullName>
    </submittedName>
</protein>
<feature type="region of interest" description="Disordered" evidence="1">
    <location>
        <begin position="376"/>
        <end position="439"/>
    </location>
</feature>
<accession>A0A9F7R429</accession>
<keyword evidence="2" id="KW-1185">Reference proteome</keyword>
<feature type="compositionally biased region" description="Basic and acidic residues" evidence="1">
    <location>
        <begin position="479"/>
        <end position="495"/>
    </location>
</feature>
<reference evidence="3" key="2">
    <citation type="submission" date="2025-08" db="UniProtKB">
        <authorList>
            <consortium name="RefSeq"/>
        </authorList>
    </citation>
    <scope>IDENTIFICATION</scope>
    <source>
        <tissue evidence="3">Blood</tissue>
    </source>
</reference>
<sequence length="1111" mass="122888">MANSGKVLHLYVEVRSVGDEEGKELKNMVHGPDVFPQSQHEALNTPRSLVPPAGDLHKVGNSTQGLFTSKSPSRHAVSLQIHPGEEGQTTSQHGQCLPHDKMYQLLSALQPELKGGTSTLSQTRTTETEPFCGRDSRICGHFTAPPTPSGARKTYRQVGEGKRSIVTYSYIEKANIRSVGGHHTILGQNEPENPFRKAFNDQTIPFHFSENFSDPAGFNRQEIFCNANSKNTLTGSVIKPRCTPNFQHDMLNSIARNATHRALEEFGSPQLRRQLATANRPNRNYGTMHREQQRCHSWSGSPVVSRIARTLPANAHLVDLDQHRPLYGIPRNPVAHKLSSDARQPYVISCSTNVQSQAIPNQQVWKSDETLRQGYRHSPILPSSRPTDIQHEIPNKTISQPPHKQRVVKKTSPRQNNKVNFSLTSSSNQPASRGNKLHGEKSILSASSAEMTPNLVERATKPLEDRKSYSPTSSLSDTVKSDSTRSGHQSTEEFAPRTSSERNLFAQDQHWEKEPDQTRYSSDWVSPRLSYSGSRSPALCASLHRVGVITTAAIQEPQQERRVIPGKNSPVSFQHQSPHYTKDNNIPRQEDRHYDARYGCGLRDSPDIMRLCTQFSTNTPVKSTSQYHSTEPHFSSVRENANKENSSGDGDSLGMPLVMLSKGSRNDTTVLSSEEIHFMVPAQKEIRVEGLTCGEQSSALSQSSSGVTGSLVEVIQPERDSFSPVTSSQSSRRCSGTGNTAIHMDNGSSLLGPSLHSQKIARAKWEFLFGKPLEDHHGVTVPVSSIAHCSGYSSESPCEFTAPYSSDRPEFKIHERSSRDVQQVDVEPVNSPLSSALGSSPKTGIIRRTIKYSETDLDAVPQRCYRETDIDEVILAEQEEMDSAFSSNRSVLATSGTSSGSPFERLFCSQTSEEEEQLQDEEMVSWASVRMHCDRKRQQAVQEGDEVFSCLIESSQNCLLDSHTALKSPITVESPSRISTDGLDSFSRHFESIMESHRAKGTSYSSLDSVDMASSGPTIFTFDLPTLTPEIQSQICKSAKQIIDLSFAPLRQPDTPSLLTPSTSEALAGTDKCMSEEESELTDSVPTENHISSKSNIAMTQRSVRNWSAVY</sequence>
<dbReference type="KEGG" id="ipu:128632741"/>
<dbReference type="RefSeq" id="XP_053535795.1">
    <property type="nucleotide sequence ID" value="XM_053679820.1"/>
</dbReference>
<feature type="compositionally biased region" description="Basic and acidic residues" evidence="1">
    <location>
        <begin position="458"/>
        <end position="468"/>
    </location>
</feature>
<reference evidence="2" key="1">
    <citation type="journal article" date="2016" name="Nat. Commun.">
        <title>The channel catfish genome sequence provides insights into the evolution of scale formation in teleosts.</title>
        <authorList>
            <person name="Liu Z."/>
            <person name="Liu S."/>
            <person name="Yao J."/>
            <person name="Bao L."/>
            <person name="Zhang J."/>
            <person name="Li Y."/>
            <person name="Jiang C."/>
            <person name="Sun L."/>
            <person name="Wang R."/>
            <person name="Zhang Y."/>
            <person name="Zhou T."/>
            <person name="Zeng Q."/>
            <person name="Fu Q."/>
            <person name="Gao S."/>
            <person name="Li N."/>
            <person name="Koren S."/>
            <person name="Jiang Y."/>
            <person name="Zimin A."/>
            <person name="Xu P."/>
            <person name="Phillippy A.M."/>
            <person name="Geng X."/>
            <person name="Song L."/>
            <person name="Sun F."/>
            <person name="Li C."/>
            <person name="Wang X."/>
            <person name="Chen A."/>
            <person name="Jin Y."/>
            <person name="Yuan Z."/>
            <person name="Yang Y."/>
            <person name="Tan S."/>
            <person name="Peatman E."/>
            <person name="Lu J."/>
            <person name="Qin Z."/>
            <person name="Dunham R."/>
            <person name="Li Z."/>
            <person name="Sonstegard T."/>
            <person name="Feng J."/>
            <person name="Danzmann R.G."/>
            <person name="Schroeder S."/>
            <person name="Scheffler B."/>
            <person name="Duke M.V."/>
            <person name="Ballard L."/>
            <person name="Kucuktas H."/>
            <person name="Kaltenboeck L."/>
            <person name="Liu H."/>
            <person name="Armbruster J."/>
            <person name="Xie Y."/>
            <person name="Kirby M.L."/>
            <person name="Tian Y."/>
            <person name="Flanagan M.E."/>
            <person name="Mu W."/>
            <person name="Waldbieser G.C."/>
        </authorList>
    </citation>
    <scope>NUCLEOTIDE SEQUENCE [LARGE SCALE GENOMIC DNA]</scope>
    <source>
        <strain evidence="2">SDA103</strain>
    </source>
</reference>
<dbReference type="PANTHER" id="PTHR10663">
    <property type="entry name" value="GUANYL-NUCLEOTIDE EXCHANGE FACTOR"/>
    <property type="match status" value="1"/>
</dbReference>
<feature type="compositionally biased region" description="Basic residues" evidence="1">
    <location>
        <begin position="403"/>
        <end position="412"/>
    </location>
</feature>
<feature type="compositionally biased region" description="Polar residues" evidence="1">
    <location>
        <begin position="413"/>
        <end position="432"/>
    </location>
</feature>
<evidence type="ECO:0000313" key="3">
    <source>
        <dbReference type="RefSeq" id="XP_053535795.1"/>
    </source>
</evidence>
<dbReference type="GeneID" id="128632741"/>
<dbReference type="AlphaFoldDB" id="A0A9F7R429"/>
<feature type="region of interest" description="Disordered" evidence="1">
    <location>
        <begin position="458"/>
        <end position="502"/>
    </location>
</feature>
<dbReference type="Proteomes" id="UP000221080">
    <property type="component" value="Chromosome 3"/>
</dbReference>
<gene>
    <name evidence="3" type="primary">LOC128632741</name>
</gene>